<protein>
    <submittedName>
        <fullName evidence="3">Amidohydrolase family protein</fullName>
    </submittedName>
</protein>
<dbReference type="InterPro" id="IPR032466">
    <property type="entry name" value="Metal_Hydrolase"/>
</dbReference>
<dbReference type="Proteomes" id="UP001597182">
    <property type="component" value="Unassembled WGS sequence"/>
</dbReference>
<dbReference type="RefSeq" id="WP_103383630.1">
    <property type="nucleotide sequence ID" value="NZ_BAABKS010000053.1"/>
</dbReference>
<dbReference type="Pfam" id="PF04909">
    <property type="entry name" value="Amidohydro_2"/>
    <property type="match status" value="1"/>
</dbReference>
<dbReference type="Gene3D" id="3.20.20.140">
    <property type="entry name" value="Metal-dependent hydrolases"/>
    <property type="match status" value="1"/>
</dbReference>
<keyword evidence="1" id="KW-0456">Lyase</keyword>
<dbReference type="InterPro" id="IPR006680">
    <property type="entry name" value="Amidohydro-rel"/>
</dbReference>
<dbReference type="SUPFAM" id="SSF51556">
    <property type="entry name" value="Metallo-dependent hydrolases"/>
    <property type="match status" value="1"/>
</dbReference>
<dbReference type="InterPro" id="IPR032465">
    <property type="entry name" value="ACMSD"/>
</dbReference>
<gene>
    <name evidence="3" type="ORF">ACFQ34_07400</name>
</gene>
<accession>A0ABW3VE49</accession>
<dbReference type="PANTHER" id="PTHR21240">
    <property type="entry name" value="2-AMINO-3-CARBOXYLMUCONATE-6-SEMIALDEHYDE DECARBOXYLASE"/>
    <property type="match status" value="1"/>
</dbReference>
<comment type="caution">
    <text evidence="3">The sequence shown here is derived from an EMBL/GenBank/DDBJ whole genome shotgun (WGS) entry which is preliminary data.</text>
</comment>
<evidence type="ECO:0000313" key="3">
    <source>
        <dbReference type="EMBL" id="MFD1233106.1"/>
    </source>
</evidence>
<evidence type="ECO:0000313" key="4">
    <source>
        <dbReference type="Proteomes" id="UP001597182"/>
    </source>
</evidence>
<dbReference type="PANTHER" id="PTHR21240:SF28">
    <property type="entry name" value="ISO-OROTATE DECARBOXYLASE (EUROFUNG)"/>
    <property type="match status" value="1"/>
</dbReference>
<reference evidence="4" key="1">
    <citation type="journal article" date="2019" name="Int. J. Syst. Evol. Microbiol.">
        <title>The Global Catalogue of Microorganisms (GCM) 10K type strain sequencing project: providing services to taxonomists for standard genome sequencing and annotation.</title>
        <authorList>
            <consortium name="The Broad Institute Genomics Platform"/>
            <consortium name="The Broad Institute Genome Sequencing Center for Infectious Disease"/>
            <person name="Wu L."/>
            <person name="Ma J."/>
        </authorList>
    </citation>
    <scope>NUCLEOTIDE SEQUENCE [LARGE SCALE GENOMIC DNA]</scope>
    <source>
        <strain evidence="4">CCUG 49018</strain>
    </source>
</reference>
<proteinExistence type="predicted"/>
<dbReference type="EMBL" id="JBHTMB010000050">
    <property type="protein sequence ID" value="MFD1233106.1"/>
    <property type="molecule type" value="Genomic_DNA"/>
</dbReference>
<organism evidence="3 4">
    <name type="scientific">Pseudonocardia benzenivorans</name>
    <dbReference type="NCBI Taxonomy" id="228005"/>
    <lineage>
        <taxon>Bacteria</taxon>
        <taxon>Bacillati</taxon>
        <taxon>Actinomycetota</taxon>
        <taxon>Actinomycetes</taxon>
        <taxon>Pseudonocardiales</taxon>
        <taxon>Pseudonocardiaceae</taxon>
        <taxon>Pseudonocardia</taxon>
    </lineage>
</organism>
<evidence type="ECO:0000256" key="1">
    <source>
        <dbReference type="ARBA" id="ARBA00023239"/>
    </source>
</evidence>
<evidence type="ECO:0000259" key="2">
    <source>
        <dbReference type="Pfam" id="PF04909"/>
    </source>
</evidence>
<name>A0ABW3VE49_9PSEU</name>
<keyword evidence="4" id="KW-1185">Reference proteome</keyword>
<sequence>MDPTTQPVLDAHAHAVPEPLLTALAARGGIDGVTAHDTGSGWSVELPGAGPKPVRPPMYRADRRAEYRSATGIDGQLLSPWLDLQPTAAMPADAARSWAARVNDALLTDNAATGGPGVLATVALDDVEAAAKDLEAAVRDGCAGLVLSTDPVHCTSLADRRLDPLWTVAAGLGVPVQLHPASTGPARTLPDSAEFGNAYCRLVDTTFGVARLLLAGVLDRFPGLRLITVHGGGFLPYQAARLDGAHRADALSAHPIGRDRPSDYLRDLYYDTVALTPEAIRFLTDAVGHDRVLLGSDSPFPLGDPQPATTVRAAGLGPVATDAVLGGNLGGLLTGSPS</sequence>
<feature type="domain" description="Amidohydrolase-related" evidence="2">
    <location>
        <begin position="10"/>
        <end position="328"/>
    </location>
</feature>